<keyword evidence="1" id="KW-1133">Transmembrane helix</keyword>
<name>A0ABM7S7U0_9FLAO</name>
<evidence type="ECO:0000313" key="2">
    <source>
        <dbReference type="EMBL" id="BCY28774.1"/>
    </source>
</evidence>
<dbReference type="EMBL" id="AP024749">
    <property type="protein sequence ID" value="BCY28774.1"/>
    <property type="molecule type" value="Genomic_DNA"/>
</dbReference>
<organism evidence="2 3">
    <name type="scientific">Flavobacterium okayamense</name>
    <dbReference type="NCBI Taxonomy" id="2830782"/>
    <lineage>
        <taxon>Bacteria</taxon>
        <taxon>Pseudomonadati</taxon>
        <taxon>Bacteroidota</taxon>
        <taxon>Flavobacteriia</taxon>
        <taxon>Flavobacteriales</taxon>
        <taxon>Flavobacteriaceae</taxon>
        <taxon>Flavobacterium</taxon>
    </lineage>
</organism>
<feature type="transmembrane region" description="Helical" evidence="1">
    <location>
        <begin position="59"/>
        <end position="84"/>
    </location>
</feature>
<feature type="transmembrane region" description="Helical" evidence="1">
    <location>
        <begin position="7"/>
        <end position="27"/>
    </location>
</feature>
<accession>A0ABM7S7U0</accession>
<sequence>MNFKNIIKYFTLIFIGLGIGLSLLFGVEYTCKGSNEMFPDYYGNPFIFKQESLGSSLEYYFSLTGIILNTLFWTIILIGLRLIILKIIKISNNNKFIIYSYRLITLVLILFTILNIYISYLEMGMSFNQIELYWDMNKEAQVYGLICEGEWFFMF</sequence>
<proteinExistence type="predicted"/>
<keyword evidence="1" id="KW-0472">Membrane</keyword>
<dbReference type="RefSeq" id="WP_221257882.1">
    <property type="nucleotide sequence ID" value="NZ_AP024749.1"/>
</dbReference>
<evidence type="ECO:0000256" key="1">
    <source>
        <dbReference type="SAM" id="Phobius"/>
    </source>
</evidence>
<protein>
    <submittedName>
        <fullName evidence="2">Uncharacterized protein</fullName>
    </submittedName>
</protein>
<dbReference type="Proteomes" id="UP000825258">
    <property type="component" value="Chromosome"/>
</dbReference>
<feature type="transmembrane region" description="Helical" evidence="1">
    <location>
        <begin position="96"/>
        <end position="118"/>
    </location>
</feature>
<keyword evidence="3" id="KW-1185">Reference proteome</keyword>
<reference evidence="2 3" key="1">
    <citation type="submission" date="2021-06" db="EMBL/GenBank/DDBJ databases">
        <title>Whole genome sequences of Flavobacterium sp. KK2020170 and assembly.</title>
        <authorList>
            <person name="Kitahara K."/>
            <person name="Miyoshi S."/>
            <person name="Uesaka K."/>
        </authorList>
    </citation>
    <scope>NUCLEOTIDE SEQUENCE [LARGE SCALE GENOMIC DNA]</scope>
    <source>
        <strain evidence="2 3">KK2020170</strain>
    </source>
</reference>
<evidence type="ECO:0000313" key="3">
    <source>
        <dbReference type="Proteomes" id="UP000825258"/>
    </source>
</evidence>
<gene>
    <name evidence="2" type="ORF">KK2020170_16420</name>
</gene>
<keyword evidence="1" id="KW-0812">Transmembrane</keyword>